<dbReference type="OrthoDB" id="6073352at2759"/>
<comment type="caution">
    <text evidence="3">The sequence shown here is derived from an EMBL/GenBank/DDBJ whole genome shotgun (WGS) entry which is preliminary data.</text>
</comment>
<evidence type="ECO:0000313" key="3">
    <source>
        <dbReference type="EMBL" id="KAF6024515.1"/>
    </source>
</evidence>
<feature type="domain" description="PiggyBac transposable element-derived protein" evidence="2">
    <location>
        <begin position="100"/>
        <end position="467"/>
    </location>
</feature>
<dbReference type="InterPro" id="IPR029526">
    <property type="entry name" value="PGBD"/>
</dbReference>
<keyword evidence="4" id="KW-1185">Reference proteome</keyword>
<proteinExistence type="predicted"/>
<dbReference type="Proteomes" id="UP000593567">
    <property type="component" value="Unassembled WGS sequence"/>
</dbReference>
<gene>
    <name evidence="3" type="ORF">EB796_017183</name>
</gene>
<feature type="region of interest" description="Disordered" evidence="1">
    <location>
        <begin position="1"/>
        <end position="25"/>
    </location>
</feature>
<name>A0A7J7JEG9_BUGNE</name>
<dbReference type="EMBL" id="VXIV02002564">
    <property type="protein sequence ID" value="KAF6024515.1"/>
    <property type="molecule type" value="Genomic_DNA"/>
</dbReference>
<evidence type="ECO:0000256" key="1">
    <source>
        <dbReference type="SAM" id="MobiDB-lite"/>
    </source>
</evidence>
<dbReference type="PANTHER" id="PTHR46599:SF3">
    <property type="entry name" value="PIGGYBAC TRANSPOSABLE ELEMENT-DERIVED PROTEIN 4"/>
    <property type="match status" value="1"/>
</dbReference>
<dbReference type="Pfam" id="PF13843">
    <property type="entry name" value="DDE_Tnp_1_7"/>
    <property type="match status" value="1"/>
</dbReference>
<dbReference type="PANTHER" id="PTHR46599">
    <property type="entry name" value="PIGGYBAC TRANSPOSABLE ELEMENT-DERIVED PROTEIN 4"/>
    <property type="match status" value="1"/>
</dbReference>
<reference evidence="3" key="1">
    <citation type="submission" date="2020-06" db="EMBL/GenBank/DDBJ databases">
        <title>Draft genome of Bugula neritina, a colonial animal packing powerful symbionts and potential medicines.</title>
        <authorList>
            <person name="Rayko M."/>
        </authorList>
    </citation>
    <scope>NUCLEOTIDE SEQUENCE [LARGE SCALE GENOMIC DNA]</scope>
    <source>
        <strain evidence="3">Kwan_BN1</strain>
    </source>
</reference>
<feature type="compositionally biased region" description="Basic and acidic residues" evidence="1">
    <location>
        <begin position="1"/>
        <end position="11"/>
    </location>
</feature>
<dbReference type="AlphaFoldDB" id="A0A7J7JEG9"/>
<protein>
    <recommendedName>
        <fullName evidence="2">PiggyBac transposable element-derived protein domain-containing protein</fullName>
    </recommendedName>
</protein>
<accession>A0A7J7JEG9</accession>
<organism evidence="3 4">
    <name type="scientific">Bugula neritina</name>
    <name type="common">Brown bryozoan</name>
    <name type="synonym">Sertularia neritina</name>
    <dbReference type="NCBI Taxonomy" id="10212"/>
    <lineage>
        <taxon>Eukaryota</taxon>
        <taxon>Metazoa</taxon>
        <taxon>Spiralia</taxon>
        <taxon>Lophotrochozoa</taxon>
        <taxon>Bryozoa</taxon>
        <taxon>Gymnolaemata</taxon>
        <taxon>Cheilostomatida</taxon>
        <taxon>Flustrina</taxon>
        <taxon>Buguloidea</taxon>
        <taxon>Bugulidae</taxon>
        <taxon>Bugula</taxon>
    </lineage>
</organism>
<evidence type="ECO:0000259" key="2">
    <source>
        <dbReference type="Pfam" id="PF13843"/>
    </source>
</evidence>
<evidence type="ECO:0000313" key="4">
    <source>
        <dbReference type="Proteomes" id="UP000593567"/>
    </source>
</evidence>
<sequence>MTDRKRRLKDDSDLESGSDIQQEDFDSEDYEDWWLSCTTSSARISSSNSIADTSGGSSLHNAISDNKDWQIINDVHEDCSPEIRLFVADSGPVYCPNSSNPIDYFDQFFMPSDDSGVNLWHHILAETNKYREMLLKQPTTYPNAVIRQLGVVTLPQLKAFIGVTMNMGLVQMPSCESYWTKSYANLDVPFFASIFRASTYRSLSRVFHVANNDEAQPRCSLSYDPSHKFRSVLDHFNKAWKRNYNLGRTISIDEAIVNLKSRRSSVKYTKMKEQPEWSPKEYNLCDSVTGYCYHTKYHLTSGTYSESGHSYDVCADLMSSLHHKNHHLYVDSHYTSVKLCETFLEQGTYVTGTVEPNCKYLPSFMKEKLQRDEYKVAKKNELMAINWMANKPVLLLSTCSSAAPVEIKNKRGRKIVIPGVVDEYSKHMEGVALSDRLTNCYSAERKTIKRWKEIVFHLIDRTVTNAYLLYKHNPNRSRRTMNHYEFVTKLVLQLVGEYREPYRKAGQPSCSQLAVARLVERHFAETVADGKRKTCAVCSSGALVGKPRTRKVRTFCPDCSVGLCVPNCFRYYHTEHCVMYN</sequence>
<feature type="compositionally biased region" description="Acidic residues" evidence="1">
    <location>
        <begin position="12"/>
        <end position="25"/>
    </location>
</feature>